<evidence type="ECO:0000256" key="1">
    <source>
        <dbReference type="ARBA" id="ARBA00004087"/>
    </source>
</evidence>
<evidence type="ECO:0000256" key="7">
    <source>
        <dbReference type="ARBA" id="ARBA00023242"/>
    </source>
</evidence>
<dbReference type="GO" id="GO:0042255">
    <property type="term" value="P:ribosome assembly"/>
    <property type="evidence" value="ECO:0007669"/>
    <property type="project" value="InterPro"/>
</dbReference>
<dbReference type="InterPro" id="IPR055359">
    <property type="entry name" value="Nip7_N_euk"/>
</dbReference>
<dbReference type="InterPro" id="IPR005155">
    <property type="entry name" value="UPF0113_PUA"/>
</dbReference>
<evidence type="ECO:0000256" key="6">
    <source>
        <dbReference type="ARBA" id="ARBA00022884"/>
    </source>
</evidence>
<dbReference type="CDD" id="cd21151">
    <property type="entry name" value="PUA_Nip7-like"/>
    <property type="match status" value="1"/>
</dbReference>
<dbReference type="Proteomes" id="UP000887572">
    <property type="component" value="Unplaced"/>
</dbReference>
<dbReference type="SUPFAM" id="SSF88697">
    <property type="entry name" value="PUA domain-like"/>
    <property type="match status" value="1"/>
</dbReference>
<dbReference type="InterPro" id="IPR036974">
    <property type="entry name" value="PUA_sf"/>
</dbReference>
<evidence type="ECO:0000256" key="3">
    <source>
        <dbReference type="ARBA" id="ARBA00009895"/>
    </source>
</evidence>
<dbReference type="FunFam" id="2.30.130.10:FF:000002">
    <property type="entry name" value="60S ribosome subunit biogenesis protein NIP7 homolog"/>
    <property type="match status" value="1"/>
</dbReference>
<protein>
    <recommendedName>
        <fullName evidence="4 8">60S ribosome subunit biogenesis protein NIP7 homolog</fullName>
    </recommendedName>
</protein>
<dbReference type="FunFam" id="3.10.450.220:FF:000001">
    <property type="entry name" value="60S ribosome subunit biogenesis protein NIP7 homolog"/>
    <property type="match status" value="1"/>
</dbReference>
<evidence type="ECO:0000259" key="9">
    <source>
        <dbReference type="SMART" id="SM00359"/>
    </source>
</evidence>
<reference evidence="11" key="1">
    <citation type="submission" date="2022-11" db="UniProtKB">
        <authorList>
            <consortium name="WormBaseParasite"/>
        </authorList>
    </citation>
    <scope>IDENTIFICATION</scope>
</reference>
<dbReference type="InterPro" id="IPR015947">
    <property type="entry name" value="PUA-like_sf"/>
</dbReference>
<comment type="subcellular location">
    <subcellularLocation>
        <location evidence="2">Nucleus</location>
        <location evidence="2">Nucleolus</location>
    </subcellularLocation>
</comment>
<dbReference type="Gene3D" id="3.10.450.220">
    <property type="match status" value="1"/>
</dbReference>
<comment type="similarity">
    <text evidence="3 8">Belongs to the NIP7 family.</text>
</comment>
<dbReference type="InterPro" id="IPR002478">
    <property type="entry name" value="PUA"/>
</dbReference>
<comment type="function">
    <text evidence="1 8">Required for proper 34S pre-rRNA processing and 60S ribosome subunit assembly.</text>
</comment>
<keyword evidence="7 8" id="KW-0539">Nucleus</keyword>
<keyword evidence="6 8" id="KW-0694">RNA-binding</keyword>
<proteinExistence type="inferred from homology"/>
<evidence type="ECO:0000313" key="10">
    <source>
        <dbReference type="Proteomes" id="UP000887572"/>
    </source>
</evidence>
<accession>A0A914IDT8</accession>
<organism evidence="10 11">
    <name type="scientific">Globodera rostochiensis</name>
    <name type="common">Golden nematode worm</name>
    <name type="synonym">Heterodera rostochiensis</name>
    <dbReference type="NCBI Taxonomy" id="31243"/>
    <lineage>
        <taxon>Eukaryota</taxon>
        <taxon>Metazoa</taxon>
        <taxon>Ecdysozoa</taxon>
        <taxon>Nematoda</taxon>
        <taxon>Chromadorea</taxon>
        <taxon>Rhabditida</taxon>
        <taxon>Tylenchina</taxon>
        <taxon>Tylenchomorpha</taxon>
        <taxon>Tylenchoidea</taxon>
        <taxon>Heteroderidae</taxon>
        <taxon>Heteroderinae</taxon>
        <taxon>Globodera</taxon>
    </lineage>
</organism>
<evidence type="ECO:0000313" key="11">
    <source>
        <dbReference type="WBParaSite" id="Gr19_v10_g93.t1"/>
    </source>
</evidence>
<dbReference type="Pfam" id="PF17833">
    <property type="entry name" value="pre-PUA_NIP7"/>
    <property type="match status" value="1"/>
</dbReference>
<dbReference type="PIRSF" id="PIRSF017190">
    <property type="entry name" value="Rbsml_synth_fac_NIP7"/>
    <property type="match status" value="1"/>
</dbReference>
<evidence type="ECO:0000256" key="4">
    <source>
        <dbReference type="ARBA" id="ARBA00018162"/>
    </source>
</evidence>
<dbReference type="SMART" id="SM00359">
    <property type="entry name" value="PUA"/>
    <property type="match status" value="1"/>
</dbReference>
<feature type="domain" description="PUA" evidence="9">
    <location>
        <begin position="96"/>
        <end position="171"/>
    </location>
</feature>
<sequence length="181" mass="20520">MRPLTDEETEMLTKKLANYIGDNIRLLLERDDGTYVFRVHRDRVYYCSEELSRQAACVTRKRLLSFGTCMGKFTHSGKRFFLHITGLDYLAPYASGRVWLKPQAEQQFLYGNNVVKSGVSRMSDGVEANRGVIVYNMAELPLGFGVVAKSTSDCRRAEPTALVLLHQSDLGEYIRNEALLT</sequence>
<dbReference type="SUPFAM" id="SSF88802">
    <property type="entry name" value="Pre-PUA domain"/>
    <property type="match status" value="1"/>
</dbReference>
<dbReference type="GO" id="GO:0003723">
    <property type="term" value="F:RNA binding"/>
    <property type="evidence" value="ECO:0007669"/>
    <property type="project" value="UniProtKB-KW"/>
</dbReference>
<evidence type="ECO:0000256" key="2">
    <source>
        <dbReference type="ARBA" id="ARBA00004604"/>
    </source>
</evidence>
<dbReference type="Gene3D" id="2.30.130.10">
    <property type="entry name" value="PUA domain"/>
    <property type="match status" value="1"/>
</dbReference>
<dbReference type="InterPro" id="IPR040598">
    <property type="entry name" value="NIP7_N"/>
</dbReference>
<dbReference type="WBParaSite" id="Gr19_v10_g93.t1">
    <property type="protein sequence ID" value="Gr19_v10_g93.t1"/>
    <property type="gene ID" value="Gr19_v10_g93"/>
</dbReference>
<dbReference type="Pfam" id="PF03657">
    <property type="entry name" value="UPF0113"/>
    <property type="match status" value="1"/>
</dbReference>
<keyword evidence="5 8" id="KW-0690">Ribosome biogenesis</keyword>
<name>A0A914IDT8_GLORO</name>
<evidence type="ECO:0000256" key="5">
    <source>
        <dbReference type="ARBA" id="ARBA00022517"/>
    </source>
</evidence>
<dbReference type="GO" id="GO:0005730">
    <property type="term" value="C:nucleolus"/>
    <property type="evidence" value="ECO:0007669"/>
    <property type="project" value="UniProtKB-SubCell"/>
</dbReference>
<dbReference type="PANTHER" id="PTHR23415">
    <property type="entry name" value="CYCLIN-DEPENDENT KINASES REGULATORY SUBUNIT/60S RIBOSOME SUBUNIT BIOGENESIS PROTEIN NIP7"/>
    <property type="match status" value="1"/>
</dbReference>
<keyword evidence="10" id="KW-1185">Reference proteome</keyword>
<dbReference type="CDD" id="cd21146">
    <property type="entry name" value="Nip7_N_euk"/>
    <property type="match status" value="1"/>
</dbReference>
<dbReference type="InterPro" id="IPR016686">
    <property type="entry name" value="Ribosomal_synth_fac_NIP7"/>
</dbReference>
<dbReference type="PROSITE" id="PS50890">
    <property type="entry name" value="PUA"/>
    <property type="match status" value="1"/>
</dbReference>
<dbReference type="AlphaFoldDB" id="A0A914IDT8"/>
<evidence type="ECO:0000256" key="8">
    <source>
        <dbReference type="PIRNR" id="PIRNR017190"/>
    </source>
</evidence>
<comment type="subunit">
    <text evidence="8">Interacts with pre-ribosome complex.</text>
</comment>